<dbReference type="EMBL" id="JAWWNJ010000188">
    <property type="protein sequence ID" value="KAK6974091.1"/>
    <property type="molecule type" value="Genomic_DNA"/>
</dbReference>
<name>A0AAV9Z7K2_9AGAR</name>
<dbReference type="AlphaFoldDB" id="A0AAV9Z7K2"/>
<comment type="caution">
    <text evidence="1">The sequence shown here is derived from an EMBL/GenBank/DDBJ whole genome shotgun (WGS) entry which is preliminary data.</text>
</comment>
<accession>A0AAV9Z7K2</accession>
<proteinExistence type="predicted"/>
<keyword evidence="2" id="KW-1185">Reference proteome</keyword>
<gene>
    <name evidence="1" type="ORF">R3P38DRAFT_3134031</name>
</gene>
<evidence type="ECO:0008006" key="3">
    <source>
        <dbReference type="Google" id="ProtNLM"/>
    </source>
</evidence>
<sequence>MRRQNPLEIQELLDLCISLIADSTPNLLACSLVAHSWVNSAQSHLFRSPGFTHGDRDKFPGSHQRIKQLHNALTASPHLVHHIRQLRLTAGPGESKSLEKLFSISFPHVETLALRVATIEPQKFEHLMLPQPSLTFPSIRRLILTVIGPFSTCTDFLQRFPSSIQHLEIGFDQAAERALSNDASDAVMHMRLKSLRVSMWMYGRIRPDGRCYWPPTPHIPFELSELEAFHINATGLPIRWDLMGSFNAIQVLDFVVTMNTPTLDVPKIFPALRILRIRHAGADRYSVPPMLHPTLATLTRCKRLHTFRLQLQHDYYAKCHQLDGLLSEMLEDVAAPLSLVEFEFDVMRVPLENSFPRLVGLGWEKFRTVWVGYSGESQSALRWRELVDGL</sequence>
<evidence type="ECO:0000313" key="1">
    <source>
        <dbReference type="EMBL" id="KAK6974091.1"/>
    </source>
</evidence>
<organism evidence="1 2">
    <name type="scientific">Favolaschia claudopus</name>
    <dbReference type="NCBI Taxonomy" id="2862362"/>
    <lineage>
        <taxon>Eukaryota</taxon>
        <taxon>Fungi</taxon>
        <taxon>Dikarya</taxon>
        <taxon>Basidiomycota</taxon>
        <taxon>Agaricomycotina</taxon>
        <taxon>Agaricomycetes</taxon>
        <taxon>Agaricomycetidae</taxon>
        <taxon>Agaricales</taxon>
        <taxon>Marasmiineae</taxon>
        <taxon>Mycenaceae</taxon>
        <taxon>Favolaschia</taxon>
    </lineage>
</organism>
<protein>
    <recommendedName>
        <fullName evidence="3">F-box domain-containing protein</fullName>
    </recommendedName>
</protein>
<reference evidence="1 2" key="1">
    <citation type="journal article" date="2024" name="J Genomics">
        <title>Draft genome sequencing and assembly of Favolaschia claudopus CIRM-BRFM 2984 isolated from oak limbs.</title>
        <authorList>
            <person name="Navarro D."/>
            <person name="Drula E."/>
            <person name="Chaduli D."/>
            <person name="Cazenave R."/>
            <person name="Ahrendt S."/>
            <person name="Wang J."/>
            <person name="Lipzen A."/>
            <person name="Daum C."/>
            <person name="Barry K."/>
            <person name="Grigoriev I.V."/>
            <person name="Favel A."/>
            <person name="Rosso M.N."/>
            <person name="Martin F."/>
        </authorList>
    </citation>
    <scope>NUCLEOTIDE SEQUENCE [LARGE SCALE GENOMIC DNA]</scope>
    <source>
        <strain evidence="1 2">CIRM-BRFM 2984</strain>
    </source>
</reference>
<evidence type="ECO:0000313" key="2">
    <source>
        <dbReference type="Proteomes" id="UP001362999"/>
    </source>
</evidence>
<dbReference type="Proteomes" id="UP001362999">
    <property type="component" value="Unassembled WGS sequence"/>
</dbReference>